<accession>A0A1E3QF56</accession>
<sequence>MSDKPYDEISPTPPQPQEFDLERELLQRFINLHTNHPHHEIFGEPTKGLLRLPLYSSQRTKQSWANICRKIAWTVSHSMESGFGPSDCWLLPAQDKTIQINHNRVMIKSFQVARLLAFLADPTSSHWACLVETGTLVSYRPFARLCCGKRERSDGTIAYCVNGLYHGTFATGHENHSGDVRTYSVSLSTGPFTEISPSAPHSPRSVLEQSLLQLFVDLHASNPNHEIFGEPGQGLIRLPLYASRKAEQSWAKVCRYIALSVLTEMKSCFQLNACWMSRNRAIYITETINSSVVRYRGVSIVRLLWALLPILPHFTGHI</sequence>
<evidence type="ECO:0000313" key="2">
    <source>
        <dbReference type="Proteomes" id="UP000094385"/>
    </source>
</evidence>
<keyword evidence="2" id="KW-1185">Reference proteome</keyword>
<name>A0A1E3QF56_LIPST</name>
<dbReference type="AlphaFoldDB" id="A0A1E3QF56"/>
<evidence type="ECO:0000313" key="1">
    <source>
        <dbReference type="EMBL" id="ODQ76339.1"/>
    </source>
</evidence>
<organism evidence="1 2">
    <name type="scientific">Lipomyces starkeyi NRRL Y-11557</name>
    <dbReference type="NCBI Taxonomy" id="675824"/>
    <lineage>
        <taxon>Eukaryota</taxon>
        <taxon>Fungi</taxon>
        <taxon>Dikarya</taxon>
        <taxon>Ascomycota</taxon>
        <taxon>Saccharomycotina</taxon>
        <taxon>Lipomycetes</taxon>
        <taxon>Lipomycetales</taxon>
        <taxon>Lipomycetaceae</taxon>
        <taxon>Lipomyces</taxon>
    </lineage>
</organism>
<dbReference type="Proteomes" id="UP000094385">
    <property type="component" value="Unassembled WGS sequence"/>
</dbReference>
<proteinExistence type="predicted"/>
<gene>
    <name evidence="1" type="ORF">LIPSTDRAFT_130013</name>
</gene>
<dbReference type="EMBL" id="KV454289">
    <property type="protein sequence ID" value="ODQ76339.1"/>
    <property type="molecule type" value="Genomic_DNA"/>
</dbReference>
<reference evidence="1 2" key="1">
    <citation type="journal article" date="2016" name="Proc. Natl. Acad. Sci. U.S.A.">
        <title>Comparative genomics of biotechnologically important yeasts.</title>
        <authorList>
            <person name="Riley R."/>
            <person name="Haridas S."/>
            <person name="Wolfe K.H."/>
            <person name="Lopes M.R."/>
            <person name="Hittinger C.T."/>
            <person name="Goeker M."/>
            <person name="Salamov A.A."/>
            <person name="Wisecaver J.H."/>
            <person name="Long T.M."/>
            <person name="Calvey C.H."/>
            <person name="Aerts A.L."/>
            <person name="Barry K.W."/>
            <person name="Choi C."/>
            <person name="Clum A."/>
            <person name="Coughlan A.Y."/>
            <person name="Deshpande S."/>
            <person name="Douglass A.P."/>
            <person name="Hanson S.J."/>
            <person name="Klenk H.-P."/>
            <person name="LaButti K.M."/>
            <person name="Lapidus A."/>
            <person name="Lindquist E.A."/>
            <person name="Lipzen A.M."/>
            <person name="Meier-Kolthoff J.P."/>
            <person name="Ohm R.A."/>
            <person name="Otillar R.P."/>
            <person name="Pangilinan J.L."/>
            <person name="Peng Y."/>
            <person name="Rokas A."/>
            <person name="Rosa C.A."/>
            <person name="Scheuner C."/>
            <person name="Sibirny A.A."/>
            <person name="Slot J.C."/>
            <person name="Stielow J.B."/>
            <person name="Sun H."/>
            <person name="Kurtzman C.P."/>
            <person name="Blackwell M."/>
            <person name="Grigoriev I.V."/>
            <person name="Jeffries T.W."/>
        </authorList>
    </citation>
    <scope>NUCLEOTIDE SEQUENCE [LARGE SCALE GENOMIC DNA]</scope>
    <source>
        <strain evidence="1 2">NRRL Y-11557</strain>
    </source>
</reference>
<protein>
    <submittedName>
        <fullName evidence="1">Uncharacterized protein</fullName>
    </submittedName>
</protein>